<evidence type="ECO:0000256" key="3">
    <source>
        <dbReference type="ARBA" id="ARBA00022603"/>
    </source>
</evidence>
<dbReference type="InterPro" id="IPR011639">
    <property type="entry name" value="MethylTrfase_TaqI-like_dom"/>
</dbReference>
<evidence type="ECO:0000259" key="7">
    <source>
        <dbReference type="Pfam" id="PF07669"/>
    </source>
</evidence>
<dbReference type="InterPro" id="IPR029063">
    <property type="entry name" value="SAM-dependent_MTases_sf"/>
</dbReference>
<dbReference type="GO" id="GO:0009007">
    <property type="term" value="F:site-specific DNA-methyltransferase (adenine-specific) activity"/>
    <property type="evidence" value="ECO:0007669"/>
    <property type="project" value="UniProtKB-EC"/>
</dbReference>
<dbReference type="SUPFAM" id="SSF53335">
    <property type="entry name" value="S-adenosyl-L-methionine-dependent methyltransferases"/>
    <property type="match status" value="1"/>
</dbReference>
<evidence type="ECO:0000256" key="4">
    <source>
        <dbReference type="ARBA" id="ARBA00022679"/>
    </source>
</evidence>
<dbReference type="InterPro" id="IPR002052">
    <property type="entry name" value="DNA_methylase_N6_adenine_CS"/>
</dbReference>
<evidence type="ECO:0000256" key="2">
    <source>
        <dbReference type="ARBA" id="ARBA00011900"/>
    </source>
</evidence>
<sequence length="579" mass="63047">MTTSATKSQFLRLVRALRAVTQAAQLGPDVVVGSALARWCKESFPGLPRSGLQVNAQLQHDRDVGAFVDFVKGQELLEATYWLSSAYAQLASDEHRKQLAMFFTPPSLTKRLLDDLMASGVDFAVRKFCDPACGGAAFLAPIAMRMRDALRARGASAAQIVDHVERHILGFDKEVALCEMSKHFLLMVLHEEVVATGTRPKFQVSQGDSLLCTKHLVGTLDVVVCNPPFRKMPSTEVAYYQNGFADIIEAQPNLYALFVALCVRLLALGGTCALVTPTSFLSGQYFSKLRTFLKAQTTVLSIGMVSDRLGVFIDVEQETALTLARREQAGLVSTTEADVSVVARDGHYVNVGRCVLPDGGTAWPIPRTESDVALLKSAAKSRATLADYGYTPRIGAFVWNRDTRTTYPSAKSAARARGGTAVPLLWSSDISPDGCLRFSGAPKANKEHCFVNLGAKDHCSVVRRPSVLLQRVTSNSQPRRLVAAAVPELLIENYGGFVGENHTVILEQVSPEPALTPEQLAQLFATPTVDRYFRCISGATNVSIFELSQLRLPDPGQLRSLLAQGYDMPSAARKVLQEQ</sequence>
<feature type="domain" description="Type II methyltransferase M.TaqI-like" evidence="7">
    <location>
        <begin position="217"/>
        <end position="302"/>
    </location>
</feature>
<comment type="similarity">
    <text evidence="1">Belongs to the N(4)/N(6)-methyltransferase family.</text>
</comment>
<dbReference type="AlphaFoldDB" id="A0AA40R2R5"/>
<dbReference type="Proteomes" id="UP000070119">
    <property type="component" value="Chromosome 2"/>
</dbReference>
<reference evidence="8 9" key="1">
    <citation type="submission" date="2015-11" db="EMBL/GenBank/DDBJ databases">
        <authorList>
            <person name="Sahl J."/>
            <person name="Wagner D."/>
            <person name="Keim P."/>
        </authorList>
    </citation>
    <scope>NUCLEOTIDE SEQUENCE [LARGE SCALE GENOMIC DNA]</scope>
    <source>
        <strain evidence="8 9">MSMB1157</strain>
    </source>
</reference>
<dbReference type="EC" id="2.1.1.72" evidence="2"/>
<evidence type="ECO:0000256" key="1">
    <source>
        <dbReference type="ARBA" id="ARBA00006594"/>
    </source>
</evidence>
<evidence type="ECO:0000313" key="8">
    <source>
        <dbReference type="EMBL" id="KWZ52145.1"/>
    </source>
</evidence>
<evidence type="ECO:0000256" key="5">
    <source>
        <dbReference type="ARBA" id="ARBA00022691"/>
    </source>
</evidence>
<dbReference type="PROSITE" id="PS00092">
    <property type="entry name" value="N6_MTASE"/>
    <property type="match status" value="1"/>
</dbReference>
<keyword evidence="5" id="KW-0949">S-adenosyl-L-methionine</keyword>
<accession>A0AA40R2R5</accession>
<keyword evidence="4" id="KW-0808">Transferase</keyword>
<dbReference type="GO" id="GO:0003676">
    <property type="term" value="F:nucleic acid binding"/>
    <property type="evidence" value="ECO:0007669"/>
    <property type="project" value="InterPro"/>
</dbReference>
<evidence type="ECO:0000313" key="9">
    <source>
        <dbReference type="Proteomes" id="UP000070119"/>
    </source>
</evidence>
<comment type="caution">
    <text evidence="8">The sequence shown here is derived from an EMBL/GenBank/DDBJ whole genome shotgun (WGS) entry which is preliminary data.</text>
</comment>
<comment type="catalytic activity">
    <reaction evidence="6">
        <text>a 2'-deoxyadenosine in DNA + S-adenosyl-L-methionine = an N(6)-methyl-2'-deoxyadenosine in DNA + S-adenosyl-L-homocysteine + H(+)</text>
        <dbReference type="Rhea" id="RHEA:15197"/>
        <dbReference type="Rhea" id="RHEA-COMP:12418"/>
        <dbReference type="Rhea" id="RHEA-COMP:12419"/>
        <dbReference type="ChEBI" id="CHEBI:15378"/>
        <dbReference type="ChEBI" id="CHEBI:57856"/>
        <dbReference type="ChEBI" id="CHEBI:59789"/>
        <dbReference type="ChEBI" id="CHEBI:90615"/>
        <dbReference type="ChEBI" id="CHEBI:90616"/>
        <dbReference type="EC" id="2.1.1.72"/>
    </reaction>
</comment>
<dbReference type="RefSeq" id="WP_060063609.1">
    <property type="nucleotide sequence ID" value="NZ_CM003772.1"/>
</dbReference>
<name>A0AA40R2R5_9BURK</name>
<dbReference type="InterPro" id="IPR050953">
    <property type="entry name" value="N4_N6_ade-DNA_methylase"/>
</dbReference>
<dbReference type="PANTHER" id="PTHR33841">
    <property type="entry name" value="DNA METHYLTRANSFERASE YEEA-RELATED"/>
    <property type="match status" value="1"/>
</dbReference>
<dbReference type="EMBL" id="LNJU01000005">
    <property type="protein sequence ID" value="KWZ52145.1"/>
    <property type="molecule type" value="Genomic_DNA"/>
</dbReference>
<dbReference type="GO" id="GO:0006304">
    <property type="term" value="P:DNA modification"/>
    <property type="evidence" value="ECO:0007669"/>
    <property type="project" value="InterPro"/>
</dbReference>
<proteinExistence type="inferred from homology"/>
<keyword evidence="3 8" id="KW-0489">Methyltransferase</keyword>
<dbReference type="PRINTS" id="PR00507">
    <property type="entry name" value="N12N6MTFRASE"/>
</dbReference>
<dbReference type="GO" id="GO:0032259">
    <property type="term" value="P:methylation"/>
    <property type="evidence" value="ECO:0007669"/>
    <property type="project" value="UniProtKB-KW"/>
</dbReference>
<organism evidence="8 9">
    <name type="scientific">Burkholderia ubonensis</name>
    <dbReference type="NCBI Taxonomy" id="101571"/>
    <lineage>
        <taxon>Bacteria</taxon>
        <taxon>Pseudomonadati</taxon>
        <taxon>Pseudomonadota</taxon>
        <taxon>Betaproteobacteria</taxon>
        <taxon>Burkholderiales</taxon>
        <taxon>Burkholderiaceae</taxon>
        <taxon>Burkholderia</taxon>
        <taxon>Burkholderia cepacia complex</taxon>
    </lineage>
</organism>
<dbReference type="PANTHER" id="PTHR33841:SF5">
    <property type="entry name" value="DNA METHYLASE (MODIFICATION METHYLASE) (METHYLTRANSFERASE)-RELATED"/>
    <property type="match status" value="1"/>
</dbReference>
<dbReference type="Gene3D" id="3.40.50.150">
    <property type="entry name" value="Vaccinia Virus protein VP39"/>
    <property type="match status" value="1"/>
</dbReference>
<gene>
    <name evidence="8" type="ORF">WK57_23755</name>
</gene>
<protein>
    <recommendedName>
        <fullName evidence="2">site-specific DNA-methyltransferase (adenine-specific)</fullName>
        <ecNumber evidence="2">2.1.1.72</ecNumber>
    </recommendedName>
</protein>
<dbReference type="Pfam" id="PF07669">
    <property type="entry name" value="Eco57I"/>
    <property type="match status" value="1"/>
</dbReference>
<evidence type="ECO:0000256" key="6">
    <source>
        <dbReference type="ARBA" id="ARBA00047942"/>
    </source>
</evidence>